<dbReference type="InterPro" id="IPR000831">
    <property type="entry name" value="Trp_repress"/>
</dbReference>
<dbReference type="SUPFAM" id="SSF48295">
    <property type="entry name" value="TrpR-like"/>
    <property type="match status" value="1"/>
</dbReference>
<dbReference type="Pfam" id="PF01371">
    <property type="entry name" value="Trp_repressor"/>
    <property type="match status" value="1"/>
</dbReference>
<dbReference type="GO" id="GO:0043565">
    <property type="term" value="F:sequence-specific DNA binding"/>
    <property type="evidence" value="ECO:0007669"/>
    <property type="project" value="InterPro"/>
</dbReference>
<dbReference type="EMBL" id="MFJD01000009">
    <property type="protein sequence ID" value="OGG01901.1"/>
    <property type="molecule type" value="Genomic_DNA"/>
</dbReference>
<dbReference type="Gene3D" id="1.10.1270.10">
    <property type="entry name" value="TrpR-like"/>
    <property type="match status" value="1"/>
</dbReference>
<gene>
    <name evidence="1" type="ORF">A2Z33_01520</name>
</gene>
<dbReference type="AlphaFoldDB" id="A0A1F5YNX0"/>
<dbReference type="InterPro" id="IPR038116">
    <property type="entry name" value="TrpR-like_sf"/>
</dbReference>
<proteinExistence type="predicted"/>
<evidence type="ECO:0000313" key="1">
    <source>
        <dbReference type="EMBL" id="OGG01901.1"/>
    </source>
</evidence>
<evidence type="ECO:0000313" key="2">
    <source>
        <dbReference type="Proteomes" id="UP000178448"/>
    </source>
</evidence>
<organism evidence="1 2">
    <name type="scientific">Candidatus Gottesmanbacteria bacterium RBG_16_52_11</name>
    <dbReference type="NCBI Taxonomy" id="1798374"/>
    <lineage>
        <taxon>Bacteria</taxon>
        <taxon>Candidatus Gottesmaniibacteriota</taxon>
    </lineage>
</organism>
<sequence>MSQVSNYPVNKDIFYEIRDEFLWVLADLRNADDVKAFYSDFFTKTERIMFAKRLAIAFMIRQGMKYDDIRRVLHVSTSTISAVAAWMEKGGDGVKRVIDRLSAEHKMLQFWKKVRREVVEYFINPRMTHETR</sequence>
<protein>
    <recommendedName>
        <fullName evidence="3">TrpR-like protein YerC/YecD</fullName>
    </recommendedName>
</protein>
<dbReference type="NCBIfam" id="TIGR02531">
    <property type="entry name" value="yecD_yerC"/>
    <property type="match status" value="1"/>
</dbReference>
<dbReference type="PANTHER" id="PTHR40080:SF1">
    <property type="entry name" value="TRPR-LIKE PROTEIN YERC_YECD"/>
    <property type="match status" value="1"/>
</dbReference>
<dbReference type="InterPro" id="IPR010921">
    <property type="entry name" value="Trp_repressor/repl_initiator"/>
</dbReference>
<reference evidence="1 2" key="1">
    <citation type="journal article" date="2016" name="Nat. Commun.">
        <title>Thousands of microbial genomes shed light on interconnected biogeochemical processes in an aquifer system.</title>
        <authorList>
            <person name="Anantharaman K."/>
            <person name="Brown C.T."/>
            <person name="Hug L.A."/>
            <person name="Sharon I."/>
            <person name="Castelle C.J."/>
            <person name="Probst A.J."/>
            <person name="Thomas B.C."/>
            <person name="Singh A."/>
            <person name="Wilkins M.J."/>
            <person name="Karaoz U."/>
            <person name="Brodie E.L."/>
            <person name="Williams K.H."/>
            <person name="Hubbard S.S."/>
            <person name="Banfield J.F."/>
        </authorList>
    </citation>
    <scope>NUCLEOTIDE SEQUENCE [LARGE SCALE GENOMIC DNA]</scope>
</reference>
<dbReference type="GO" id="GO:0003700">
    <property type="term" value="F:DNA-binding transcription factor activity"/>
    <property type="evidence" value="ECO:0007669"/>
    <property type="project" value="InterPro"/>
</dbReference>
<dbReference type="STRING" id="1798374.A2Z33_01520"/>
<evidence type="ECO:0008006" key="3">
    <source>
        <dbReference type="Google" id="ProtNLM"/>
    </source>
</evidence>
<dbReference type="Proteomes" id="UP000178448">
    <property type="component" value="Unassembled WGS sequence"/>
</dbReference>
<dbReference type="PANTHER" id="PTHR40080">
    <property type="entry name" value="LMO1763 PROTEIN"/>
    <property type="match status" value="1"/>
</dbReference>
<comment type="caution">
    <text evidence="1">The sequence shown here is derived from an EMBL/GenBank/DDBJ whole genome shotgun (WGS) entry which is preliminary data.</text>
</comment>
<accession>A0A1F5YNX0</accession>
<dbReference type="InterPro" id="IPR013368">
    <property type="entry name" value="YecD_YerC"/>
</dbReference>
<name>A0A1F5YNX0_9BACT</name>